<dbReference type="InParanoid" id="A0A162V7C3"/>
<gene>
    <name evidence="5" type="ORF">PHYBLDRAFT_138094</name>
</gene>
<dbReference type="AlphaFoldDB" id="A0A162V7C3"/>
<dbReference type="GO" id="GO:0051286">
    <property type="term" value="C:cell tip"/>
    <property type="evidence" value="ECO:0007669"/>
    <property type="project" value="TreeGrafter"/>
</dbReference>
<dbReference type="EMBL" id="KV440971">
    <property type="protein sequence ID" value="OAD80532.1"/>
    <property type="molecule type" value="Genomic_DNA"/>
</dbReference>
<name>A0A162V7C3_PHYB8</name>
<dbReference type="GO" id="GO:0006887">
    <property type="term" value="P:exocytosis"/>
    <property type="evidence" value="ECO:0007669"/>
    <property type="project" value="TreeGrafter"/>
</dbReference>
<dbReference type="Pfam" id="PF06428">
    <property type="entry name" value="Sec2p"/>
    <property type="match status" value="1"/>
</dbReference>
<feature type="compositionally biased region" description="Low complexity" evidence="3">
    <location>
        <begin position="372"/>
        <end position="381"/>
    </location>
</feature>
<dbReference type="RefSeq" id="XP_018298572.1">
    <property type="nucleotide sequence ID" value="XM_018429935.1"/>
</dbReference>
<evidence type="ECO:0000313" key="6">
    <source>
        <dbReference type="Proteomes" id="UP000077315"/>
    </source>
</evidence>
<sequence length="409" mass="46093">MSTELASVTDQILSIRRTLELQAAEIAKLKGDLILKDEAFERQRLDLETLNTKYVSEIEHVADIQHEKDLAERELEELSSQLFEEANGMVATEKRAKWILETQLKQTQANLEAERSQLNALQHILQDTLAKAPQNQPLSIQCNSLVYQQPQEKPWHTMSEAFRIFVSQPSTSMKKLRQSAYVRQCQVEDVEPCLRLGPPSKISAKKLMESLAGQACCIEPTPDTEDVGSCNDSLSVRPHRFLWDRFSSPTDPHSCAVCGRPTGYPTPYRFKLDASDEWSLVDSSCRDRLVAVCEFYSFVRRVQQTATSNRSIHALYAESIRLRLQMGYARLGVLPWMLEELNALYKKMKPSGSLPDDSDEGSVSSGPHTPIHSRISSSSSHSECHVQSTWSGSKPSSESSTQDCEERTI</sequence>
<evidence type="ECO:0000259" key="4">
    <source>
        <dbReference type="Pfam" id="PF06428"/>
    </source>
</evidence>
<protein>
    <recommendedName>
        <fullName evidence="4">GDP/GTP exchange factor Sec2 N-terminal domain-containing protein</fullName>
    </recommendedName>
</protein>
<dbReference type="GeneID" id="28990841"/>
<dbReference type="GO" id="GO:0070319">
    <property type="term" value="C:Golgi to plasma membrane transport vesicle"/>
    <property type="evidence" value="ECO:0007669"/>
    <property type="project" value="TreeGrafter"/>
</dbReference>
<dbReference type="SUPFAM" id="SSF144284">
    <property type="entry name" value="Sec2 N-terminal region"/>
    <property type="match status" value="1"/>
</dbReference>
<dbReference type="Gene3D" id="6.10.140.910">
    <property type="match status" value="1"/>
</dbReference>
<evidence type="ECO:0000256" key="2">
    <source>
        <dbReference type="SAM" id="Coils"/>
    </source>
</evidence>
<dbReference type="FunCoup" id="A0A162V7C3">
    <property type="interactions" value="6"/>
</dbReference>
<dbReference type="InterPro" id="IPR040351">
    <property type="entry name" value="RAB3IL/RAB3IP/Sec2"/>
</dbReference>
<dbReference type="CDD" id="cd21044">
    <property type="entry name" value="Rab11BD_RAB3IP_like"/>
    <property type="match status" value="1"/>
</dbReference>
<dbReference type="VEuPathDB" id="FungiDB:PHYBLDRAFT_138094"/>
<dbReference type="GO" id="GO:0005085">
    <property type="term" value="F:guanyl-nucleotide exchange factor activity"/>
    <property type="evidence" value="ECO:0007669"/>
    <property type="project" value="InterPro"/>
</dbReference>
<dbReference type="InterPro" id="IPR009449">
    <property type="entry name" value="Sec2_N"/>
</dbReference>
<dbReference type="OrthoDB" id="5560525at2759"/>
<accession>A0A162V7C3</accession>
<keyword evidence="6" id="KW-1185">Reference proteome</keyword>
<dbReference type="PANTHER" id="PTHR14430:SF0">
    <property type="entry name" value="SEC2P DOMAIN-CONTAINING PROTEIN"/>
    <property type="match status" value="1"/>
</dbReference>
<dbReference type="STRING" id="763407.A0A162V7C3"/>
<organism evidence="5 6">
    <name type="scientific">Phycomyces blakesleeanus (strain ATCC 8743b / DSM 1359 / FGSC 10004 / NBRC 33097 / NRRL 1555)</name>
    <dbReference type="NCBI Taxonomy" id="763407"/>
    <lineage>
        <taxon>Eukaryota</taxon>
        <taxon>Fungi</taxon>
        <taxon>Fungi incertae sedis</taxon>
        <taxon>Mucoromycota</taxon>
        <taxon>Mucoromycotina</taxon>
        <taxon>Mucoromycetes</taxon>
        <taxon>Mucorales</taxon>
        <taxon>Phycomycetaceae</taxon>
        <taxon>Phycomyces</taxon>
    </lineage>
</organism>
<feature type="coiled-coil region" evidence="2">
    <location>
        <begin position="61"/>
        <end position="131"/>
    </location>
</feature>
<proteinExistence type="predicted"/>
<keyword evidence="1 2" id="KW-0175">Coiled coil</keyword>
<dbReference type="Proteomes" id="UP000077315">
    <property type="component" value="Unassembled WGS sequence"/>
</dbReference>
<feature type="compositionally biased region" description="Polar residues" evidence="3">
    <location>
        <begin position="385"/>
        <end position="402"/>
    </location>
</feature>
<feature type="region of interest" description="Disordered" evidence="3">
    <location>
        <begin position="350"/>
        <end position="409"/>
    </location>
</feature>
<dbReference type="PANTHER" id="PTHR14430">
    <property type="entry name" value="RABIN3-RELATED"/>
    <property type="match status" value="1"/>
</dbReference>
<evidence type="ECO:0000256" key="3">
    <source>
        <dbReference type="SAM" id="MobiDB-lite"/>
    </source>
</evidence>
<reference evidence="6" key="1">
    <citation type="submission" date="2015-06" db="EMBL/GenBank/DDBJ databases">
        <title>Expansion of signal transduction pathways in fungi by whole-genome duplication.</title>
        <authorList>
            <consortium name="DOE Joint Genome Institute"/>
            <person name="Corrochano L.M."/>
            <person name="Kuo A."/>
            <person name="Marcet-Houben M."/>
            <person name="Polaino S."/>
            <person name="Salamov A."/>
            <person name="Villalobos J.M."/>
            <person name="Alvarez M.I."/>
            <person name="Avalos J."/>
            <person name="Benito E.P."/>
            <person name="Benoit I."/>
            <person name="Burger G."/>
            <person name="Camino L.P."/>
            <person name="Canovas D."/>
            <person name="Cerda-Olmedo E."/>
            <person name="Cheng J.-F."/>
            <person name="Dominguez A."/>
            <person name="Elias M."/>
            <person name="Eslava A.P."/>
            <person name="Glaser F."/>
            <person name="Grimwood J."/>
            <person name="Gutierrez G."/>
            <person name="Heitman J."/>
            <person name="Henrissat B."/>
            <person name="Iturriaga E.A."/>
            <person name="Lang B.F."/>
            <person name="Lavin J.L."/>
            <person name="Lee S."/>
            <person name="Li W."/>
            <person name="Lindquist E."/>
            <person name="Lopez-Garcia S."/>
            <person name="Luque E.M."/>
            <person name="Marcos A.T."/>
            <person name="Martin J."/>
            <person name="McCluskey K."/>
            <person name="Medina H.R."/>
            <person name="Miralles-Duran A."/>
            <person name="Miyazaki A."/>
            <person name="Munoz-Torres E."/>
            <person name="Oguiza J.A."/>
            <person name="Ohm R."/>
            <person name="Olmedo M."/>
            <person name="Orejas M."/>
            <person name="Ortiz-Castellanos L."/>
            <person name="Pisabarro A.G."/>
            <person name="Rodriguez-Romero J."/>
            <person name="Ruiz-Herrera J."/>
            <person name="Ruiz-Vazquez R."/>
            <person name="Sanz C."/>
            <person name="Schackwitz W."/>
            <person name="Schmutz J."/>
            <person name="Shahriari M."/>
            <person name="Shelest E."/>
            <person name="Silva-Franco F."/>
            <person name="Soanes D."/>
            <person name="Syed K."/>
            <person name="Tagua V.G."/>
            <person name="Talbot N.J."/>
            <person name="Thon M."/>
            <person name="De vries R.P."/>
            <person name="Wiebenga A."/>
            <person name="Yadav J.S."/>
            <person name="Braun E.L."/>
            <person name="Baker S."/>
            <person name="Garre V."/>
            <person name="Horwitz B."/>
            <person name="Torres-Martinez S."/>
            <person name="Idnurm A."/>
            <person name="Herrera-Estrella A."/>
            <person name="Gabaldon T."/>
            <person name="Grigoriev I.V."/>
        </authorList>
    </citation>
    <scope>NUCLEOTIDE SEQUENCE [LARGE SCALE GENOMIC DNA]</scope>
    <source>
        <strain evidence="6">NRRL 1555(-)</strain>
    </source>
</reference>
<feature type="domain" description="GDP/GTP exchange factor Sec2 N-terminal" evidence="4">
    <location>
        <begin position="38"/>
        <end position="127"/>
    </location>
</feature>
<evidence type="ECO:0000256" key="1">
    <source>
        <dbReference type="ARBA" id="ARBA00023054"/>
    </source>
</evidence>
<evidence type="ECO:0000313" key="5">
    <source>
        <dbReference type="EMBL" id="OAD80532.1"/>
    </source>
</evidence>
<dbReference type="Pfam" id="PF25555">
    <property type="entry name" value="RAB3A-like_C"/>
    <property type="match status" value="1"/>
</dbReference>